<gene>
    <name evidence="1" type="ORF">IWQ60_011554</name>
</gene>
<dbReference type="Proteomes" id="UP001150569">
    <property type="component" value="Unassembled WGS sequence"/>
</dbReference>
<dbReference type="AlphaFoldDB" id="A0A9W7ZMN7"/>
<comment type="caution">
    <text evidence="1">The sequence shown here is derived from an EMBL/GenBank/DDBJ whole genome shotgun (WGS) entry which is preliminary data.</text>
</comment>
<accession>A0A9W7ZMN7</accession>
<sequence length="164" mass="18684">RSEDYLSRELNALAAKPQVDPPAGFRSKFYSTLKKFGRKADCALNESACKSLESQTSTSPPVNGNDKHARLIEEARKSAEEIINGTNIYSVYIMCLSLTVVDRQKHTDPSQRQLIMPKSAREFLREMHLEPAWEDEKGLDIVKDWGLPLKINRVATYRMFTPHC</sequence>
<organism evidence="1 2">
    <name type="scientific">Tieghemiomyces parasiticus</name>
    <dbReference type="NCBI Taxonomy" id="78921"/>
    <lineage>
        <taxon>Eukaryota</taxon>
        <taxon>Fungi</taxon>
        <taxon>Fungi incertae sedis</taxon>
        <taxon>Zoopagomycota</taxon>
        <taxon>Kickxellomycotina</taxon>
        <taxon>Dimargaritomycetes</taxon>
        <taxon>Dimargaritales</taxon>
        <taxon>Dimargaritaceae</taxon>
        <taxon>Tieghemiomyces</taxon>
    </lineage>
</organism>
<feature type="non-terminal residue" evidence="1">
    <location>
        <position position="164"/>
    </location>
</feature>
<evidence type="ECO:0000313" key="2">
    <source>
        <dbReference type="Proteomes" id="UP001150569"/>
    </source>
</evidence>
<reference evidence="1" key="1">
    <citation type="submission" date="2022-07" db="EMBL/GenBank/DDBJ databases">
        <title>Phylogenomic reconstructions and comparative analyses of Kickxellomycotina fungi.</title>
        <authorList>
            <person name="Reynolds N.K."/>
            <person name="Stajich J.E."/>
            <person name="Barry K."/>
            <person name="Grigoriev I.V."/>
            <person name="Crous P."/>
            <person name="Smith M.E."/>
        </authorList>
    </citation>
    <scope>NUCLEOTIDE SEQUENCE</scope>
    <source>
        <strain evidence="1">RSA 861</strain>
    </source>
</reference>
<protein>
    <submittedName>
        <fullName evidence="1">Uncharacterized protein</fullName>
    </submittedName>
</protein>
<evidence type="ECO:0000313" key="1">
    <source>
        <dbReference type="EMBL" id="KAJ1908745.1"/>
    </source>
</evidence>
<proteinExistence type="predicted"/>
<name>A0A9W7ZMN7_9FUNG</name>
<keyword evidence="2" id="KW-1185">Reference proteome</keyword>
<dbReference type="EMBL" id="JANBPT010001331">
    <property type="protein sequence ID" value="KAJ1908745.1"/>
    <property type="molecule type" value="Genomic_DNA"/>
</dbReference>